<reference evidence="1" key="1">
    <citation type="submission" date="2017-03" db="EMBL/GenBank/DDBJ databases">
        <title>The mitochondrial genome of the carnivorous plant Utricularia reniformis (Lentibulariaceae): structure, comparative analysis and evolutionary landmarks.</title>
        <authorList>
            <person name="Silva S.R."/>
            <person name="Alvarenga D.O."/>
            <person name="Michael T.P."/>
            <person name="Miranda V.F.O."/>
            <person name="Varani A.M."/>
        </authorList>
    </citation>
    <scope>NUCLEOTIDE SEQUENCE</scope>
</reference>
<dbReference type="EMBL" id="KY774314">
    <property type="protein sequence ID" value="ART31281.1"/>
    <property type="molecule type" value="Genomic_DNA"/>
</dbReference>
<geneLocation type="mitochondrion" evidence="1"/>
<keyword evidence="1" id="KW-0496">Mitochondrion</keyword>
<sequence length="104" mass="12266">METISKKFRFWFLIQLHMMSENPSFTLSSVNIEADEEMEKYLANRVVLVQGGHYAPATHERREEHNSYWTYRMTPLWTELTSGYLCGRAEIDQDSCSLLELRLS</sequence>
<evidence type="ECO:0000313" key="1">
    <source>
        <dbReference type="EMBL" id="ART31281.1"/>
    </source>
</evidence>
<dbReference type="AlphaFoldDB" id="A0A1Y0B1L7"/>
<organism evidence="1">
    <name type="scientific">Utricularia reniformis</name>
    <dbReference type="NCBI Taxonomy" id="192314"/>
    <lineage>
        <taxon>Eukaryota</taxon>
        <taxon>Viridiplantae</taxon>
        <taxon>Streptophyta</taxon>
        <taxon>Embryophyta</taxon>
        <taxon>Tracheophyta</taxon>
        <taxon>Spermatophyta</taxon>
        <taxon>Magnoliopsida</taxon>
        <taxon>eudicotyledons</taxon>
        <taxon>Gunneridae</taxon>
        <taxon>Pentapetalae</taxon>
        <taxon>asterids</taxon>
        <taxon>lamiids</taxon>
        <taxon>Lamiales</taxon>
        <taxon>Lentibulariaceae</taxon>
        <taxon>Utricularia</taxon>
    </lineage>
</organism>
<name>A0A1Y0B1L7_9LAMI</name>
<accession>A0A1Y0B1L7</accession>
<proteinExistence type="predicted"/>
<protein>
    <submittedName>
        <fullName evidence="1">Uncharacterized protein</fullName>
    </submittedName>
</protein>
<gene>
    <name evidence="1" type="ORF">AEK19_MT1059</name>
</gene>